<proteinExistence type="predicted"/>
<feature type="compositionally biased region" description="Polar residues" evidence="1">
    <location>
        <begin position="39"/>
        <end position="56"/>
    </location>
</feature>
<dbReference type="Gene3D" id="3.30.420.10">
    <property type="entry name" value="Ribonuclease H-like superfamily/Ribonuclease H"/>
    <property type="match status" value="1"/>
</dbReference>
<gene>
    <name evidence="2" type="ORF">HNY73_002498</name>
</gene>
<evidence type="ECO:0000313" key="3">
    <source>
        <dbReference type="Proteomes" id="UP000807504"/>
    </source>
</evidence>
<accession>A0A8T0FTQ6</accession>
<reference evidence="2" key="1">
    <citation type="journal article" date="2020" name="bioRxiv">
        <title>Chromosome-level reference genome of the European wasp spider Argiope bruennichi: a resource for studies on range expansion and evolutionary adaptation.</title>
        <authorList>
            <person name="Sheffer M.M."/>
            <person name="Hoppe A."/>
            <person name="Krehenwinkel H."/>
            <person name="Uhl G."/>
            <person name="Kuss A.W."/>
            <person name="Jensen L."/>
            <person name="Jensen C."/>
            <person name="Gillespie R.G."/>
            <person name="Hoff K.J."/>
            <person name="Prost S."/>
        </authorList>
    </citation>
    <scope>NUCLEOTIDE SEQUENCE</scope>
</reference>
<reference evidence="2" key="2">
    <citation type="submission" date="2020-06" db="EMBL/GenBank/DDBJ databases">
        <authorList>
            <person name="Sheffer M."/>
        </authorList>
    </citation>
    <scope>NUCLEOTIDE SEQUENCE</scope>
</reference>
<comment type="caution">
    <text evidence="2">The sequence shown here is derived from an EMBL/GenBank/DDBJ whole genome shotgun (WGS) entry which is preliminary data.</text>
</comment>
<dbReference type="InterPro" id="IPR001888">
    <property type="entry name" value="Transposase_1"/>
</dbReference>
<dbReference type="Pfam" id="PF01359">
    <property type="entry name" value="Transposase_1"/>
    <property type="match status" value="1"/>
</dbReference>
<dbReference type="GO" id="GO:0003676">
    <property type="term" value="F:nucleic acid binding"/>
    <property type="evidence" value="ECO:0007669"/>
    <property type="project" value="InterPro"/>
</dbReference>
<name>A0A8T0FTQ6_ARGBR</name>
<dbReference type="AlphaFoldDB" id="A0A8T0FTQ6"/>
<dbReference type="PANTHER" id="PTHR46060:SF1">
    <property type="entry name" value="MARINER MOS1 TRANSPOSASE-LIKE PROTEIN"/>
    <property type="match status" value="1"/>
</dbReference>
<dbReference type="PANTHER" id="PTHR46060">
    <property type="entry name" value="MARINER MOS1 TRANSPOSASE-LIKE PROTEIN"/>
    <property type="match status" value="1"/>
</dbReference>
<sequence length="159" mass="18385">MDQKLQCITISELYNSNPNDSLQGFVPVNETWIHHYTPEPNSNQNSRNSTKNTKSAPSARKVIATVFWDVKRILPLDYLERGRTINAEYYANLLDKLDSKVKEKRSHLAKMKVIFHQDNAFVLKTVIVMAKLHELKFEILPHALCSPDIPRECSDDFEK</sequence>
<evidence type="ECO:0000256" key="1">
    <source>
        <dbReference type="SAM" id="MobiDB-lite"/>
    </source>
</evidence>
<dbReference type="InterPro" id="IPR052709">
    <property type="entry name" value="Transposase-MT_Hybrid"/>
</dbReference>
<dbReference type="Proteomes" id="UP000807504">
    <property type="component" value="Unassembled WGS sequence"/>
</dbReference>
<dbReference type="InterPro" id="IPR036397">
    <property type="entry name" value="RNaseH_sf"/>
</dbReference>
<feature type="region of interest" description="Disordered" evidence="1">
    <location>
        <begin position="36"/>
        <end position="57"/>
    </location>
</feature>
<keyword evidence="3" id="KW-1185">Reference proteome</keyword>
<dbReference type="EMBL" id="JABXBU010000002">
    <property type="protein sequence ID" value="KAF8794524.1"/>
    <property type="molecule type" value="Genomic_DNA"/>
</dbReference>
<evidence type="ECO:0000313" key="2">
    <source>
        <dbReference type="EMBL" id="KAF8794524.1"/>
    </source>
</evidence>
<protein>
    <submittedName>
        <fullName evidence="2">Mariner Mos1 transposase like protein</fullName>
    </submittedName>
</protein>
<organism evidence="2 3">
    <name type="scientific">Argiope bruennichi</name>
    <name type="common">Wasp spider</name>
    <name type="synonym">Aranea bruennichi</name>
    <dbReference type="NCBI Taxonomy" id="94029"/>
    <lineage>
        <taxon>Eukaryota</taxon>
        <taxon>Metazoa</taxon>
        <taxon>Ecdysozoa</taxon>
        <taxon>Arthropoda</taxon>
        <taxon>Chelicerata</taxon>
        <taxon>Arachnida</taxon>
        <taxon>Araneae</taxon>
        <taxon>Araneomorphae</taxon>
        <taxon>Entelegynae</taxon>
        <taxon>Araneoidea</taxon>
        <taxon>Araneidae</taxon>
        <taxon>Argiope</taxon>
    </lineage>
</organism>